<dbReference type="InterPro" id="IPR041076">
    <property type="entry name" value="DUF5614"/>
</dbReference>
<proteinExistence type="inferred from homology"/>
<feature type="region of interest" description="Disordered" evidence="2">
    <location>
        <begin position="545"/>
        <end position="566"/>
    </location>
</feature>
<feature type="region of interest" description="Disordered" evidence="2">
    <location>
        <begin position="158"/>
        <end position="194"/>
    </location>
</feature>
<sequence length="566" mass="59992">MPLLPQALALLAQAQALLREIDALDTPAQPAPSLPALAGDPSAAPRARLRAKSALPAIQGLSKLRSSVRAESKFLAKLVAEPDSIRPAHVACSNIPHLAAVLAVVRAEQYVSHIFQSFAYSPPDSATRSLSVRVDIVADRGMRWIKVRAMALRNATADFEDDDEDSDQDEDDASQASSAANEEDDGFQRQTADENTDAQALRVLRGKQPLIVRQAVAMMAAAAQNPVFFKPPAVVFRFLSSDDPSDKIISALRSIGAIVELGSATPTPSAPSAISDIPMQQAAGQSHALTADAAAAAASADATAPIGDSGCQEADVSAAQTPVLVHPALTQTLNVDISTLISLVTEICHHLDAIPASVYDTVYLHEQAVNEARGRLLPLLQGIFAGRDLVVTRSAFEKFTKIVARLGGPLEIERSRLLFHSADLAGSPIDPAAPLTGHASELPLDIISRQLARVDQFAFAKMRVIPNDPDERFVAAIKSSTRFGEHNIAIFGTGAKLQITTITANAWVERSLFEFGLQDVGLWVHEPRSLVELRLLKYIAHAPSDGAPPDGAASDLGTPAGDANAA</sequence>
<feature type="domain" description="DUF5614" evidence="4">
    <location>
        <begin position="51"/>
        <end position="147"/>
    </location>
</feature>
<feature type="domain" description="DUF1308" evidence="3">
    <location>
        <begin position="333"/>
        <end position="421"/>
    </location>
</feature>
<feature type="compositionally biased region" description="Low complexity" evidence="2">
    <location>
        <begin position="545"/>
        <end position="555"/>
    </location>
</feature>
<evidence type="ECO:0000259" key="4">
    <source>
        <dbReference type="Pfam" id="PF18474"/>
    </source>
</evidence>
<keyword evidence="6" id="KW-1185">Reference proteome</keyword>
<dbReference type="InterPro" id="IPR010733">
    <property type="entry name" value="DUF1308"/>
</dbReference>
<evidence type="ECO:0000259" key="3">
    <source>
        <dbReference type="Pfam" id="PF07000"/>
    </source>
</evidence>
<dbReference type="Proteomes" id="UP001527925">
    <property type="component" value="Unassembled WGS sequence"/>
</dbReference>
<organism evidence="5 6">
    <name type="scientific">Polyrhizophydium stewartii</name>
    <dbReference type="NCBI Taxonomy" id="2732419"/>
    <lineage>
        <taxon>Eukaryota</taxon>
        <taxon>Fungi</taxon>
        <taxon>Fungi incertae sedis</taxon>
        <taxon>Chytridiomycota</taxon>
        <taxon>Chytridiomycota incertae sedis</taxon>
        <taxon>Chytridiomycetes</taxon>
        <taxon>Rhizophydiales</taxon>
        <taxon>Rhizophydiales incertae sedis</taxon>
        <taxon>Polyrhizophydium</taxon>
    </lineage>
</organism>
<dbReference type="PANTHER" id="PTHR13379">
    <property type="entry name" value="UNCHARACTERIZED DUF1308"/>
    <property type="match status" value="1"/>
</dbReference>
<evidence type="ECO:0000256" key="2">
    <source>
        <dbReference type="SAM" id="MobiDB-lite"/>
    </source>
</evidence>
<evidence type="ECO:0008006" key="7">
    <source>
        <dbReference type="Google" id="ProtNLM"/>
    </source>
</evidence>
<dbReference type="Pfam" id="PF18474">
    <property type="entry name" value="DUF5614"/>
    <property type="match status" value="1"/>
</dbReference>
<evidence type="ECO:0000313" key="6">
    <source>
        <dbReference type="Proteomes" id="UP001527925"/>
    </source>
</evidence>
<gene>
    <name evidence="5" type="ORF">HK105_202864</name>
</gene>
<accession>A0ABR4NDM8</accession>
<evidence type="ECO:0000313" key="5">
    <source>
        <dbReference type="EMBL" id="KAL2917579.1"/>
    </source>
</evidence>
<comment type="caution">
    <text evidence="5">The sequence shown here is derived from an EMBL/GenBank/DDBJ whole genome shotgun (WGS) entry which is preliminary data.</text>
</comment>
<reference evidence="5 6" key="1">
    <citation type="submission" date="2023-09" db="EMBL/GenBank/DDBJ databases">
        <title>Pangenome analysis of Batrachochytrium dendrobatidis and related Chytrids.</title>
        <authorList>
            <person name="Yacoub M.N."/>
            <person name="Stajich J.E."/>
            <person name="James T.Y."/>
        </authorList>
    </citation>
    <scope>NUCLEOTIDE SEQUENCE [LARGE SCALE GENOMIC DNA]</scope>
    <source>
        <strain evidence="5 6">JEL0888</strain>
    </source>
</reference>
<dbReference type="PANTHER" id="PTHR13379:SF0">
    <property type="entry name" value="UPF0415 PROTEIN C7ORF25"/>
    <property type="match status" value="1"/>
</dbReference>
<comment type="similarity">
    <text evidence="1">Belongs to the UPF0415 family.</text>
</comment>
<protein>
    <recommendedName>
        <fullName evidence="7">DUF1308 domain-containing protein</fullName>
    </recommendedName>
</protein>
<name>A0ABR4NDM8_9FUNG</name>
<dbReference type="Pfam" id="PF07000">
    <property type="entry name" value="DUF1308"/>
    <property type="match status" value="1"/>
</dbReference>
<feature type="compositionally biased region" description="Acidic residues" evidence="2">
    <location>
        <begin position="158"/>
        <end position="173"/>
    </location>
</feature>
<evidence type="ECO:0000256" key="1">
    <source>
        <dbReference type="ARBA" id="ARBA00006588"/>
    </source>
</evidence>
<dbReference type="EMBL" id="JADGIZ020000010">
    <property type="protein sequence ID" value="KAL2917579.1"/>
    <property type="molecule type" value="Genomic_DNA"/>
</dbReference>